<accession>A0A225UXR6</accession>
<gene>
    <name evidence="1" type="ORF">PHMEG_00031627</name>
</gene>
<comment type="caution">
    <text evidence="1">The sequence shown here is derived from an EMBL/GenBank/DDBJ whole genome shotgun (WGS) entry which is preliminary data.</text>
</comment>
<name>A0A225UXR6_9STRA</name>
<proteinExistence type="predicted"/>
<organism evidence="1 2">
    <name type="scientific">Phytophthora megakarya</name>
    <dbReference type="NCBI Taxonomy" id="4795"/>
    <lineage>
        <taxon>Eukaryota</taxon>
        <taxon>Sar</taxon>
        <taxon>Stramenopiles</taxon>
        <taxon>Oomycota</taxon>
        <taxon>Peronosporomycetes</taxon>
        <taxon>Peronosporales</taxon>
        <taxon>Peronosporaceae</taxon>
        <taxon>Phytophthora</taxon>
    </lineage>
</organism>
<dbReference type="AlphaFoldDB" id="A0A225UXR6"/>
<keyword evidence="2" id="KW-1185">Reference proteome</keyword>
<sequence length="50" mass="5837">MSQSVTWDYNHEEVGPIVPVRSIRCAYGISLKRTLYSTVFCVFVLQEWAR</sequence>
<evidence type="ECO:0000313" key="1">
    <source>
        <dbReference type="EMBL" id="OWY97763.1"/>
    </source>
</evidence>
<reference evidence="2" key="1">
    <citation type="submission" date="2017-03" db="EMBL/GenBank/DDBJ databases">
        <title>Phytopthora megakarya and P. palmivora, two closely related causual agents of cacao black pod achieved similar genome size and gene model numbers by different mechanisms.</title>
        <authorList>
            <person name="Ali S."/>
            <person name="Shao J."/>
            <person name="Larry D.J."/>
            <person name="Kronmiller B."/>
            <person name="Shen D."/>
            <person name="Strem M.D."/>
            <person name="Melnick R.L."/>
            <person name="Guiltinan M.J."/>
            <person name="Tyler B.M."/>
            <person name="Meinhardt L.W."/>
            <person name="Bailey B.A."/>
        </authorList>
    </citation>
    <scope>NUCLEOTIDE SEQUENCE [LARGE SCALE GENOMIC DNA]</scope>
    <source>
        <strain evidence="2">zdho120</strain>
    </source>
</reference>
<protein>
    <submittedName>
        <fullName evidence="1">Uncharacterized protein</fullName>
    </submittedName>
</protein>
<dbReference type="OrthoDB" id="10409945at2759"/>
<evidence type="ECO:0000313" key="2">
    <source>
        <dbReference type="Proteomes" id="UP000198211"/>
    </source>
</evidence>
<dbReference type="EMBL" id="NBNE01010093">
    <property type="protein sequence ID" value="OWY97763.1"/>
    <property type="molecule type" value="Genomic_DNA"/>
</dbReference>
<dbReference type="Proteomes" id="UP000198211">
    <property type="component" value="Unassembled WGS sequence"/>
</dbReference>